<evidence type="ECO:0000256" key="3">
    <source>
        <dbReference type="ARBA" id="ARBA00022634"/>
    </source>
</evidence>
<evidence type="ECO:0000259" key="6">
    <source>
        <dbReference type="Pfam" id="PF12637"/>
    </source>
</evidence>
<dbReference type="GO" id="GO:0004748">
    <property type="term" value="F:ribonucleoside-diphosphate reductase activity, thioredoxin disulfide as acceptor"/>
    <property type="evidence" value="ECO:0007669"/>
    <property type="project" value="UniProtKB-EC"/>
</dbReference>
<comment type="caution">
    <text evidence="7">The sequence shown here is derived from an EMBL/GenBank/DDBJ whole genome shotgun (WGS) entry which is preliminary data.</text>
</comment>
<evidence type="ECO:0000256" key="4">
    <source>
        <dbReference type="ARBA" id="ARBA00022741"/>
    </source>
</evidence>
<name>A0A0F9MQF0_9ZZZZ</name>
<organism evidence="7">
    <name type="scientific">marine sediment metagenome</name>
    <dbReference type="NCBI Taxonomy" id="412755"/>
    <lineage>
        <taxon>unclassified sequences</taxon>
        <taxon>metagenomes</taxon>
        <taxon>ecological metagenomes</taxon>
    </lineage>
</organism>
<feature type="non-terminal residue" evidence="7">
    <location>
        <position position="1"/>
    </location>
</feature>
<keyword evidence="3" id="KW-0237">DNA synthesis</keyword>
<proteinExistence type="inferred from homology"/>
<feature type="domain" description="TSCPD" evidence="6">
    <location>
        <begin position="125"/>
        <end position="170"/>
    </location>
</feature>
<reference evidence="7" key="1">
    <citation type="journal article" date="2015" name="Nature">
        <title>Complex archaea that bridge the gap between prokaryotes and eukaryotes.</title>
        <authorList>
            <person name="Spang A."/>
            <person name="Saw J.H."/>
            <person name="Jorgensen S.L."/>
            <person name="Zaremba-Niedzwiedzka K."/>
            <person name="Martijn J."/>
            <person name="Lind A.E."/>
            <person name="van Eijk R."/>
            <person name="Schleper C."/>
            <person name="Guy L."/>
            <person name="Ettema T.J."/>
        </authorList>
    </citation>
    <scope>NUCLEOTIDE SEQUENCE</scope>
</reference>
<protein>
    <recommendedName>
        <fullName evidence="2">ribonucleoside-diphosphate reductase</fullName>
        <ecNumber evidence="2">1.17.4.1</ecNumber>
    </recommendedName>
</protein>
<dbReference type="GO" id="GO:0000166">
    <property type="term" value="F:nucleotide binding"/>
    <property type="evidence" value="ECO:0007669"/>
    <property type="project" value="UniProtKB-KW"/>
</dbReference>
<comment type="catalytic activity">
    <reaction evidence="5">
        <text>a 2'-deoxyribonucleoside 5'-diphosphate + [thioredoxin]-disulfide + H2O = a ribonucleoside 5'-diphosphate + [thioredoxin]-dithiol</text>
        <dbReference type="Rhea" id="RHEA:23252"/>
        <dbReference type="Rhea" id="RHEA-COMP:10698"/>
        <dbReference type="Rhea" id="RHEA-COMP:10700"/>
        <dbReference type="ChEBI" id="CHEBI:15377"/>
        <dbReference type="ChEBI" id="CHEBI:29950"/>
        <dbReference type="ChEBI" id="CHEBI:50058"/>
        <dbReference type="ChEBI" id="CHEBI:57930"/>
        <dbReference type="ChEBI" id="CHEBI:73316"/>
        <dbReference type="EC" id="1.17.4.1"/>
    </reaction>
</comment>
<dbReference type="EMBL" id="LAZR01009633">
    <property type="protein sequence ID" value="KKM71447.1"/>
    <property type="molecule type" value="Genomic_DNA"/>
</dbReference>
<evidence type="ECO:0000256" key="5">
    <source>
        <dbReference type="ARBA" id="ARBA00047754"/>
    </source>
</evidence>
<comment type="similarity">
    <text evidence="1">Belongs to the ribonucleoside diphosphate reductase class-2 family.</text>
</comment>
<evidence type="ECO:0000256" key="2">
    <source>
        <dbReference type="ARBA" id="ARBA00012274"/>
    </source>
</evidence>
<dbReference type="Pfam" id="PF12637">
    <property type="entry name" value="TSCPD"/>
    <property type="match status" value="1"/>
</dbReference>
<evidence type="ECO:0000256" key="1">
    <source>
        <dbReference type="ARBA" id="ARBA00007405"/>
    </source>
</evidence>
<keyword evidence="4" id="KW-0547">Nucleotide-binding</keyword>
<dbReference type="EC" id="1.17.4.1" evidence="2"/>
<dbReference type="AlphaFoldDB" id="A0A0F9MQF0"/>
<evidence type="ECO:0000313" key="7">
    <source>
        <dbReference type="EMBL" id="KKM71447.1"/>
    </source>
</evidence>
<dbReference type="GO" id="GO:0071897">
    <property type="term" value="P:DNA biosynthetic process"/>
    <property type="evidence" value="ECO:0007669"/>
    <property type="project" value="UniProtKB-KW"/>
</dbReference>
<gene>
    <name evidence="7" type="ORF">LCGC14_1430560</name>
</gene>
<dbReference type="InterPro" id="IPR024434">
    <property type="entry name" value="TSCPD_dom"/>
</dbReference>
<sequence>GYPSTIDKRPRIMRITVYRKNSRAGVLVDKKKGCIEKTSAPKRPKLMPCEVFHTSVKGEIYFVLVGLLDNRDPYEIFAGKNGQISRSLKNAIIKKIKRGKYSLCDANEPSSVLHEDISKYISEDQEAITRLVSSNLRHGCDVSFIVHQLEKTQGDLQSFSKAISRILKKYIEEGSRVHGEECPECNSQLIRQSGCIQCNNCGHSKCL</sequence>
<accession>A0A0F9MQF0</accession>